<evidence type="ECO:0000313" key="1">
    <source>
        <dbReference type="EMBL" id="TQE99405.1"/>
    </source>
</evidence>
<dbReference type="EMBL" id="VIFK01000064">
    <property type="protein sequence ID" value="TQE99405.1"/>
    <property type="molecule type" value="Genomic_DNA"/>
</dbReference>
<dbReference type="InterPro" id="IPR007263">
    <property type="entry name" value="DCC1-like"/>
</dbReference>
<organism evidence="1 2">
    <name type="scientific">Spiribacter salinus</name>
    <dbReference type="NCBI Taxonomy" id="1335746"/>
    <lineage>
        <taxon>Bacteria</taxon>
        <taxon>Pseudomonadati</taxon>
        <taxon>Pseudomonadota</taxon>
        <taxon>Gammaproteobacteria</taxon>
        <taxon>Chromatiales</taxon>
        <taxon>Ectothiorhodospiraceae</taxon>
        <taxon>Spiribacter</taxon>
    </lineage>
</organism>
<name>A0A540VRL8_9GAMM</name>
<dbReference type="PANTHER" id="PTHR34290">
    <property type="entry name" value="SI:CH73-390P7.2"/>
    <property type="match status" value="1"/>
</dbReference>
<dbReference type="Proteomes" id="UP000315400">
    <property type="component" value="Unassembled WGS sequence"/>
</dbReference>
<gene>
    <name evidence="1" type="ORF">FKY71_08775</name>
</gene>
<dbReference type="AlphaFoldDB" id="A0A540VRL8"/>
<dbReference type="GO" id="GO:0015035">
    <property type="term" value="F:protein-disulfide reductase activity"/>
    <property type="evidence" value="ECO:0007669"/>
    <property type="project" value="InterPro"/>
</dbReference>
<dbReference type="Pfam" id="PF04134">
    <property type="entry name" value="DCC1-like"/>
    <property type="match status" value="1"/>
</dbReference>
<comment type="caution">
    <text evidence="1">The sequence shown here is derived from an EMBL/GenBank/DDBJ whole genome shotgun (WGS) entry which is preliminary data.</text>
</comment>
<accession>A0A540VRL8</accession>
<sequence>MVPAMTEKPTNISLPTVFYDGSCPLCSREIRHYRQLPGAESIRWIDASQETTSLSVAGLSRETAMRRLHAQSPTGEWHVGLDAFLLIWDHLPRYRWLRRLLGNRLSRPVVGRLYNVFADWRYRRRCKNGCTIPDGD</sequence>
<dbReference type="PANTHER" id="PTHR34290:SF2">
    <property type="entry name" value="OS04G0668800 PROTEIN"/>
    <property type="match status" value="1"/>
</dbReference>
<proteinExistence type="predicted"/>
<reference evidence="1 2" key="1">
    <citation type="submission" date="2019-06" db="EMBL/GenBank/DDBJ databases">
        <title>Metagenome assembled Genome of Spiribacter salinus SL48-SHIP from the microbial mat of Salt Lake 48 (Novosibirsk region, Russia).</title>
        <authorList>
            <person name="Shipova A."/>
            <person name="Rozanov A.S."/>
            <person name="Bryanskaya A.V."/>
            <person name="Peltek S.E."/>
        </authorList>
    </citation>
    <scope>NUCLEOTIDE SEQUENCE [LARGE SCALE GENOMIC DNA]</scope>
    <source>
        <strain evidence="1">SL48-SHIP-2</strain>
    </source>
</reference>
<evidence type="ECO:0000313" key="2">
    <source>
        <dbReference type="Proteomes" id="UP000315400"/>
    </source>
</evidence>
<protein>
    <submittedName>
        <fullName evidence="1">DUF393 domain-containing protein</fullName>
    </submittedName>
</protein>
<dbReference type="InterPro" id="IPR044691">
    <property type="entry name" value="DCC1_Trx"/>
</dbReference>